<dbReference type="AlphaFoldDB" id="A0A916JGC7"/>
<evidence type="ECO:0000313" key="3">
    <source>
        <dbReference type="EMBL" id="CAG5012102.1"/>
    </source>
</evidence>
<dbReference type="InterPro" id="IPR007168">
    <property type="entry name" value="Phageshock_PspC_N"/>
</dbReference>
<organism evidence="3 4">
    <name type="scientific">Dyadobacter helix</name>
    <dbReference type="NCBI Taxonomy" id="2822344"/>
    <lineage>
        <taxon>Bacteria</taxon>
        <taxon>Pseudomonadati</taxon>
        <taxon>Bacteroidota</taxon>
        <taxon>Cytophagia</taxon>
        <taxon>Cytophagales</taxon>
        <taxon>Spirosomataceae</taxon>
        <taxon>Dyadobacter</taxon>
    </lineage>
</organism>
<reference evidence="3" key="1">
    <citation type="submission" date="2021-04" db="EMBL/GenBank/DDBJ databases">
        <authorList>
            <person name="Rodrigo-Torres L."/>
            <person name="Arahal R. D."/>
            <person name="Lucena T."/>
        </authorList>
    </citation>
    <scope>NUCLEOTIDE SEQUENCE</scope>
    <source>
        <strain evidence="3">CECT 9275</strain>
    </source>
</reference>
<protein>
    <recommendedName>
        <fullName evidence="2">Phage shock protein PspC N-terminal domain-containing protein</fullName>
    </recommendedName>
</protein>
<comment type="caution">
    <text evidence="3">The sequence shown here is derived from an EMBL/GenBank/DDBJ whole genome shotgun (WGS) entry which is preliminary data.</text>
</comment>
<evidence type="ECO:0000313" key="4">
    <source>
        <dbReference type="Proteomes" id="UP000680038"/>
    </source>
</evidence>
<evidence type="ECO:0000259" key="2">
    <source>
        <dbReference type="Pfam" id="PF04024"/>
    </source>
</evidence>
<dbReference type="Pfam" id="PF04024">
    <property type="entry name" value="PspC"/>
    <property type="match status" value="1"/>
</dbReference>
<feature type="transmembrane region" description="Helical" evidence="1">
    <location>
        <begin position="51"/>
        <end position="73"/>
    </location>
</feature>
<accession>A0A916JGC7</accession>
<dbReference type="Proteomes" id="UP000680038">
    <property type="component" value="Unassembled WGS sequence"/>
</dbReference>
<keyword evidence="4" id="KW-1185">Reference proteome</keyword>
<evidence type="ECO:0000256" key="1">
    <source>
        <dbReference type="SAM" id="Phobius"/>
    </source>
</evidence>
<keyword evidence="1" id="KW-0472">Membrane</keyword>
<sequence>MENITKFPNYEAIIRKNGMNRLRYFVEDQIFGVCANLGEKLKFPASSIRLYFIYATFMTFGSPIILYLILAFWMQLRQHWRRHHSPTIWEL</sequence>
<keyword evidence="1" id="KW-0812">Transmembrane</keyword>
<dbReference type="EMBL" id="CAJRAF010000002">
    <property type="protein sequence ID" value="CAG5012102.1"/>
    <property type="molecule type" value="Genomic_DNA"/>
</dbReference>
<feature type="domain" description="Phage shock protein PspC N-terminal" evidence="2">
    <location>
        <begin position="30"/>
        <end position="74"/>
    </location>
</feature>
<name>A0A916JGC7_9BACT</name>
<proteinExistence type="predicted"/>
<gene>
    <name evidence="3" type="ORF">DYBT9275_05106</name>
</gene>
<keyword evidence="1" id="KW-1133">Transmembrane helix</keyword>